<dbReference type="EMBL" id="JACVVK020000500">
    <property type="protein sequence ID" value="KAK7469893.1"/>
    <property type="molecule type" value="Genomic_DNA"/>
</dbReference>
<keyword evidence="2" id="KW-1133">Transmembrane helix</keyword>
<feature type="region of interest" description="Disordered" evidence="1">
    <location>
        <begin position="133"/>
        <end position="204"/>
    </location>
</feature>
<accession>A0ABD0JCW9</accession>
<comment type="caution">
    <text evidence="3">The sequence shown here is derived from an EMBL/GenBank/DDBJ whole genome shotgun (WGS) entry which is preliminary data.</text>
</comment>
<feature type="transmembrane region" description="Helical" evidence="2">
    <location>
        <begin position="6"/>
        <end position="23"/>
    </location>
</feature>
<evidence type="ECO:0000313" key="4">
    <source>
        <dbReference type="Proteomes" id="UP001519460"/>
    </source>
</evidence>
<sequence>METESCVAAAVVGLVVVGVWWLSRRCRRSVDLQLEVEVAREAVFNFLRDPNNLQIVHPRTTGIRTEEERTKGNITELRFVWMEEVPSRVESPVVMTCDPTTFHICMDITPPTGTCKVHVKWVFDDAATYTTTRTASDTASQHSNHTDKHSGATMNSDSTCASILTETEPSKEIGQINGTSSVNSQKDGVSPNAAAPRDQNSLHQHLECSSPAGLSEEFPQRLVVGGSVNGERERKRTLFRNTVTVTGPHAFVLIILMIVPKMQRALMENLKKHMEKRS</sequence>
<feature type="compositionally biased region" description="Polar residues" evidence="1">
    <location>
        <begin position="176"/>
        <end position="187"/>
    </location>
</feature>
<reference evidence="3 4" key="1">
    <citation type="journal article" date="2023" name="Sci. Data">
        <title>Genome assembly of the Korean intertidal mud-creeper Batillaria attramentaria.</title>
        <authorList>
            <person name="Patra A.K."/>
            <person name="Ho P.T."/>
            <person name="Jun S."/>
            <person name="Lee S.J."/>
            <person name="Kim Y."/>
            <person name="Won Y.J."/>
        </authorList>
    </citation>
    <scope>NUCLEOTIDE SEQUENCE [LARGE SCALE GENOMIC DNA]</scope>
    <source>
        <strain evidence="3">Wonlab-2016</strain>
    </source>
</reference>
<feature type="transmembrane region" description="Helical" evidence="2">
    <location>
        <begin position="238"/>
        <end position="259"/>
    </location>
</feature>
<dbReference type="Proteomes" id="UP001519460">
    <property type="component" value="Unassembled WGS sequence"/>
</dbReference>
<dbReference type="SUPFAM" id="SSF55961">
    <property type="entry name" value="Bet v1-like"/>
    <property type="match status" value="1"/>
</dbReference>
<evidence type="ECO:0000256" key="2">
    <source>
        <dbReference type="SAM" id="Phobius"/>
    </source>
</evidence>
<protein>
    <submittedName>
        <fullName evidence="3">Uncharacterized protein</fullName>
    </submittedName>
</protein>
<dbReference type="AlphaFoldDB" id="A0ABD0JCW9"/>
<gene>
    <name evidence="3" type="ORF">BaRGS_00036113</name>
</gene>
<proteinExistence type="predicted"/>
<keyword evidence="2" id="KW-0812">Transmembrane</keyword>
<name>A0ABD0JCW9_9CAEN</name>
<organism evidence="3 4">
    <name type="scientific">Batillaria attramentaria</name>
    <dbReference type="NCBI Taxonomy" id="370345"/>
    <lineage>
        <taxon>Eukaryota</taxon>
        <taxon>Metazoa</taxon>
        <taxon>Spiralia</taxon>
        <taxon>Lophotrochozoa</taxon>
        <taxon>Mollusca</taxon>
        <taxon>Gastropoda</taxon>
        <taxon>Caenogastropoda</taxon>
        <taxon>Sorbeoconcha</taxon>
        <taxon>Cerithioidea</taxon>
        <taxon>Batillariidae</taxon>
        <taxon>Batillaria</taxon>
    </lineage>
</organism>
<evidence type="ECO:0000256" key="1">
    <source>
        <dbReference type="SAM" id="MobiDB-lite"/>
    </source>
</evidence>
<keyword evidence="4" id="KW-1185">Reference proteome</keyword>
<feature type="compositionally biased region" description="Polar residues" evidence="1">
    <location>
        <begin position="152"/>
        <end position="167"/>
    </location>
</feature>
<evidence type="ECO:0000313" key="3">
    <source>
        <dbReference type="EMBL" id="KAK7469893.1"/>
    </source>
</evidence>
<keyword evidence="2" id="KW-0472">Membrane</keyword>